<proteinExistence type="inferred from homology"/>
<comment type="similarity">
    <text evidence="2 9">Belongs to the CN hydrolase family. Apolipoprotein N-acyltransferase subfamily.</text>
</comment>
<keyword evidence="8 9" id="KW-0012">Acyltransferase</keyword>
<dbReference type="InterPro" id="IPR045378">
    <property type="entry name" value="LNT_N"/>
</dbReference>
<keyword evidence="7 9" id="KW-0472">Membrane</keyword>
<evidence type="ECO:0000256" key="7">
    <source>
        <dbReference type="ARBA" id="ARBA00023136"/>
    </source>
</evidence>
<feature type="transmembrane region" description="Helical" evidence="9">
    <location>
        <begin position="27"/>
        <end position="43"/>
    </location>
</feature>
<gene>
    <name evidence="9" type="primary">lnt</name>
    <name evidence="11" type="ORF">EV692_1155</name>
</gene>
<keyword evidence="6 9" id="KW-1133">Transmembrane helix</keyword>
<feature type="transmembrane region" description="Helical" evidence="9">
    <location>
        <begin position="483"/>
        <end position="500"/>
    </location>
</feature>
<reference evidence="11 12" key="1">
    <citation type="submission" date="2019-03" db="EMBL/GenBank/DDBJ databases">
        <title>Genomic Encyclopedia of Type Strains, Phase IV (KMG-IV): sequencing the most valuable type-strain genomes for metagenomic binning, comparative biology and taxonomic classification.</title>
        <authorList>
            <person name="Goeker M."/>
        </authorList>
    </citation>
    <scope>NUCLEOTIDE SEQUENCE [LARGE SCALE GENOMIC DNA]</scope>
    <source>
        <strain evidence="11 12">DSM 10053</strain>
    </source>
</reference>
<dbReference type="InterPro" id="IPR036526">
    <property type="entry name" value="C-N_Hydrolase_sf"/>
</dbReference>
<evidence type="ECO:0000256" key="1">
    <source>
        <dbReference type="ARBA" id="ARBA00004651"/>
    </source>
</evidence>
<dbReference type="GO" id="GO:0016410">
    <property type="term" value="F:N-acyltransferase activity"/>
    <property type="evidence" value="ECO:0007669"/>
    <property type="project" value="UniProtKB-UniRule"/>
</dbReference>
<dbReference type="GO" id="GO:0005886">
    <property type="term" value="C:plasma membrane"/>
    <property type="evidence" value="ECO:0007669"/>
    <property type="project" value="UniProtKB-SubCell"/>
</dbReference>
<dbReference type="PANTHER" id="PTHR38686:SF1">
    <property type="entry name" value="APOLIPOPROTEIN N-ACYLTRANSFERASE"/>
    <property type="match status" value="1"/>
</dbReference>
<dbReference type="PROSITE" id="PS50263">
    <property type="entry name" value="CN_HYDROLASE"/>
    <property type="match status" value="1"/>
</dbReference>
<keyword evidence="12" id="KW-1185">Reference proteome</keyword>
<evidence type="ECO:0000313" key="12">
    <source>
        <dbReference type="Proteomes" id="UP000295496"/>
    </source>
</evidence>
<comment type="pathway">
    <text evidence="9">Protein modification; lipoprotein biosynthesis (N-acyl transfer).</text>
</comment>
<dbReference type="Gene3D" id="3.60.110.10">
    <property type="entry name" value="Carbon-nitrogen hydrolase"/>
    <property type="match status" value="1"/>
</dbReference>
<dbReference type="GO" id="GO:0042158">
    <property type="term" value="P:lipoprotein biosynthetic process"/>
    <property type="evidence" value="ECO:0007669"/>
    <property type="project" value="UniProtKB-UniRule"/>
</dbReference>
<comment type="catalytic activity">
    <reaction evidence="9">
        <text>N-terminal S-1,2-diacyl-sn-glyceryl-L-cysteinyl-[lipoprotein] + a glycerophospholipid = N-acyl-S-1,2-diacyl-sn-glyceryl-L-cysteinyl-[lipoprotein] + a 2-acyl-sn-glycero-3-phospholipid + H(+)</text>
        <dbReference type="Rhea" id="RHEA:48228"/>
        <dbReference type="Rhea" id="RHEA-COMP:14681"/>
        <dbReference type="Rhea" id="RHEA-COMP:14684"/>
        <dbReference type="ChEBI" id="CHEBI:15378"/>
        <dbReference type="ChEBI" id="CHEBI:136912"/>
        <dbReference type="ChEBI" id="CHEBI:140656"/>
        <dbReference type="ChEBI" id="CHEBI:140657"/>
        <dbReference type="ChEBI" id="CHEBI:140660"/>
        <dbReference type="EC" id="2.3.1.269"/>
    </reaction>
</comment>
<name>A0A4R1KX79_9PAST</name>
<evidence type="ECO:0000313" key="11">
    <source>
        <dbReference type="EMBL" id="TCK69938.1"/>
    </source>
</evidence>
<dbReference type="InterPro" id="IPR003010">
    <property type="entry name" value="C-N_Hydrolase"/>
</dbReference>
<comment type="function">
    <text evidence="9">Catalyzes the phospholipid dependent N-acylation of the N-terminal cysteine of apolipoprotein, the last step in lipoprotein maturation.</text>
</comment>
<evidence type="ECO:0000256" key="5">
    <source>
        <dbReference type="ARBA" id="ARBA00022692"/>
    </source>
</evidence>
<evidence type="ECO:0000256" key="8">
    <source>
        <dbReference type="ARBA" id="ARBA00023315"/>
    </source>
</evidence>
<keyword evidence="11" id="KW-0449">Lipoprotein</keyword>
<dbReference type="Pfam" id="PF00795">
    <property type="entry name" value="CN_hydrolase"/>
    <property type="match status" value="1"/>
</dbReference>
<comment type="caution">
    <text evidence="11">The sequence shown here is derived from an EMBL/GenBank/DDBJ whole genome shotgun (WGS) entry which is preliminary data.</text>
</comment>
<evidence type="ECO:0000256" key="3">
    <source>
        <dbReference type="ARBA" id="ARBA00022475"/>
    </source>
</evidence>
<dbReference type="PANTHER" id="PTHR38686">
    <property type="entry name" value="APOLIPOPROTEIN N-ACYLTRANSFERASE"/>
    <property type="match status" value="1"/>
</dbReference>
<feature type="transmembrane region" description="Helical" evidence="9">
    <location>
        <begin position="188"/>
        <end position="206"/>
    </location>
</feature>
<dbReference type="Pfam" id="PF20154">
    <property type="entry name" value="LNT_N"/>
    <property type="match status" value="1"/>
</dbReference>
<evidence type="ECO:0000256" key="4">
    <source>
        <dbReference type="ARBA" id="ARBA00022679"/>
    </source>
</evidence>
<dbReference type="SUPFAM" id="SSF56317">
    <property type="entry name" value="Carbon-nitrogen hydrolase"/>
    <property type="match status" value="1"/>
</dbReference>
<keyword evidence="4 9" id="KW-0808">Transferase</keyword>
<accession>A0A4R1KX79</accession>
<organism evidence="11 12">
    <name type="scientific">Lonepinella koalarum</name>
    <dbReference type="NCBI Taxonomy" id="53417"/>
    <lineage>
        <taxon>Bacteria</taxon>
        <taxon>Pseudomonadati</taxon>
        <taxon>Pseudomonadota</taxon>
        <taxon>Gammaproteobacteria</taxon>
        <taxon>Pasteurellales</taxon>
        <taxon>Pasteurellaceae</taxon>
        <taxon>Lonepinella</taxon>
    </lineage>
</organism>
<dbReference type="CDD" id="cd07571">
    <property type="entry name" value="ALP_N-acyl_transferase"/>
    <property type="match status" value="1"/>
</dbReference>
<keyword evidence="5 9" id="KW-0812">Transmembrane</keyword>
<dbReference type="InterPro" id="IPR004563">
    <property type="entry name" value="Apolipo_AcylTrfase"/>
</dbReference>
<evidence type="ECO:0000256" key="9">
    <source>
        <dbReference type="HAMAP-Rule" id="MF_01148"/>
    </source>
</evidence>
<dbReference type="NCBIfam" id="TIGR00546">
    <property type="entry name" value="lnt"/>
    <property type="match status" value="1"/>
</dbReference>
<dbReference type="EMBL" id="SMGJ01000003">
    <property type="protein sequence ID" value="TCK69938.1"/>
    <property type="molecule type" value="Genomic_DNA"/>
</dbReference>
<dbReference type="EC" id="2.3.1.269" evidence="9"/>
<comment type="subcellular location">
    <subcellularLocation>
        <location evidence="1 9">Cell membrane</location>
        <topology evidence="1 9">Multi-pass membrane protein</topology>
    </subcellularLocation>
</comment>
<dbReference type="AlphaFoldDB" id="A0A4R1KX79"/>
<dbReference type="HAMAP" id="MF_01148">
    <property type="entry name" value="Lnt"/>
    <property type="match status" value="1"/>
</dbReference>
<evidence type="ECO:0000256" key="2">
    <source>
        <dbReference type="ARBA" id="ARBA00010065"/>
    </source>
</evidence>
<feature type="transmembrane region" description="Helical" evidence="9">
    <location>
        <begin position="55"/>
        <end position="76"/>
    </location>
</feature>
<feature type="transmembrane region" description="Helical" evidence="9">
    <location>
        <begin position="82"/>
        <end position="106"/>
    </location>
</feature>
<sequence>MIHRFLPYLIAFITGSIGVFAFSPFDYWGIAYISMLGLLYVAKNPHKKTALRASFLWGVSFFSIATSWLHVSIHQFGGSPLWLSYFLVFVLACYLSLFPLLFTYLVQHFKVVSPVIFGTIWTFSEFLRGWLFTGFPWLLFGYTQIDTPFAGIAPIFGVTGLTFFVVWLSAVIFNAISAITQQPQKIKFALFNILLGISVTGVVSFAKTNYATSLENKAITITLAQGNIEQSLKWDPDYLQSTLQIYANLIRPNLAKSDLIILPESALPALEESIQPFFDELNQASQHSKTDIMIGTVHRDESSGKLFNSIALVDGNYSSTTAQRYNKHHLVPFGEYVPLESLLRPLGSVFNLPMSAFQSGDNIQPDLISKDRRFMGAICYEIIESSQLQTNLKDDTDFILTISNDAWFGDSYGPWQHFQMARMRALELAKPVIRATNTGVTAFIDAQGKVIRQAPQFVQTTLTEKIAPTIGKTPYAVFGNKPLYALLVLFVLLRVIGNFIQKRIASRLNHG</sequence>
<dbReference type="Proteomes" id="UP000295496">
    <property type="component" value="Unassembled WGS sequence"/>
</dbReference>
<evidence type="ECO:0000259" key="10">
    <source>
        <dbReference type="PROSITE" id="PS50263"/>
    </source>
</evidence>
<keyword evidence="3 9" id="KW-1003">Cell membrane</keyword>
<dbReference type="UniPathway" id="UPA00666"/>
<protein>
    <recommendedName>
        <fullName evidence="9">Apolipoprotein N-acyltransferase</fullName>
        <shortName evidence="9">ALP N-acyltransferase</shortName>
        <ecNumber evidence="9">2.3.1.269</ecNumber>
    </recommendedName>
</protein>
<feature type="domain" description="CN hydrolase" evidence="10">
    <location>
        <begin position="224"/>
        <end position="468"/>
    </location>
</feature>
<feature type="transmembrane region" description="Helical" evidence="9">
    <location>
        <begin position="5"/>
        <end position="21"/>
    </location>
</feature>
<feature type="transmembrane region" description="Helical" evidence="9">
    <location>
        <begin position="151"/>
        <end position="176"/>
    </location>
</feature>
<evidence type="ECO:0000256" key="6">
    <source>
        <dbReference type="ARBA" id="ARBA00022989"/>
    </source>
</evidence>